<proteinExistence type="predicted"/>
<reference evidence="1" key="1">
    <citation type="journal article" date="2014" name="Front. Microbiol.">
        <title>High frequency of phylogenetically diverse reductive dehalogenase-homologous genes in deep subseafloor sedimentary metagenomes.</title>
        <authorList>
            <person name="Kawai M."/>
            <person name="Futagami T."/>
            <person name="Toyoda A."/>
            <person name="Takaki Y."/>
            <person name="Nishi S."/>
            <person name="Hori S."/>
            <person name="Arai W."/>
            <person name="Tsubouchi T."/>
            <person name="Morono Y."/>
            <person name="Uchiyama I."/>
            <person name="Ito T."/>
            <person name="Fujiyama A."/>
            <person name="Inagaki F."/>
            <person name="Takami H."/>
        </authorList>
    </citation>
    <scope>NUCLEOTIDE SEQUENCE</scope>
    <source>
        <strain evidence="1">Expedition CK06-06</strain>
    </source>
</reference>
<dbReference type="AlphaFoldDB" id="X1QNT4"/>
<name>X1QNT4_9ZZZZ</name>
<protein>
    <submittedName>
        <fullName evidence="1">Uncharacterized protein</fullName>
    </submittedName>
</protein>
<gene>
    <name evidence="1" type="ORF">S06H3_56952</name>
</gene>
<feature type="non-terminal residue" evidence="1">
    <location>
        <position position="226"/>
    </location>
</feature>
<feature type="non-terminal residue" evidence="1">
    <location>
        <position position="1"/>
    </location>
</feature>
<evidence type="ECO:0000313" key="1">
    <source>
        <dbReference type="EMBL" id="GAI56441.1"/>
    </source>
</evidence>
<dbReference type="EMBL" id="BARV01036696">
    <property type="protein sequence ID" value="GAI56441.1"/>
    <property type="molecule type" value="Genomic_DNA"/>
</dbReference>
<organism evidence="1">
    <name type="scientific">marine sediment metagenome</name>
    <dbReference type="NCBI Taxonomy" id="412755"/>
    <lineage>
        <taxon>unclassified sequences</taxon>
        <taxon>metagenomes</taxon>
        <taxon>ecological metagenomes</taxon>
    </lineage>
</organism>
<sequence>ETYSFTYSFIMPNNDVWIDVWSWYSDGTKWIDDDYGSAFIALTTPGTISKMELEYDNVRGDIPAYGVPPDKRGLVHIWGRNDTSSNQTLGIGWVVTDPDGQVVERHENDWAAGEVGPGQVREFIGNRFNLDKAGTYRIAITLYFNKADPVEVDKYEGILCTIAAGGIGMELKAGGNYVVYTGKVQSAADAFASIWSYVTVAYYSNNITGLYEIPTTMVPYGCYYIE</sequence>
<comment type="caution">
    <text evidence="1">The sequence shown here is derived from an EMBL/GenBank/DDBJ whole genome shotgun (WGS) entry which is preliminary data.</text>
</comment>
<accession>X1QNT4</accession>